<dbReference type="OrthoDB" id="1093316at2"/>
<evidence type="ECO:0000313" key="2">
    <source>
        <dbReference type="EMBL" id="GAT62633.1"/>
    </source>
</evidence>
<keyword evidence="3" id="KW-1185">Reference proteome</keyword>
<gene>
    <name evidence="2" type="ORF">PJIAN_2193</name>
</gene>
<dbReference type="STRING" id="681398.PJIAN_2193"/>
<feature type="signal peptide" evidence="1">
    <location>
        <begin position="1"/>
        <end position="19"/>
    </location>
</feature>
<reference evidence="3" key="2">
    <citation type="journal article" date="2017" name="Genome Announc.">
        <title>Draft genome sequence of Paludibacter jiangxiensis NM7(T), a propionate-producing fermentative bacterium.</title>
        <authorList>
            <person name="Qiu Y.-L."/>
            <person name="Tourlousse D.M."/>
            <person name="Matsuura N."/>
            <person name="Ohashi A."/>
            <person name="Sekiguchi Y."/>
        </authorList>
    </citation>
    <scope>NUCLEOTIDE SEQUENCE [LARGE SCALE GENOMIC DNA]</scope>
    <source>
        <strain evidence="3">NM7</strain>
    </source>
</reference>
<keyword evidence="1" id="KW-0732">Signal</keyword>
<evidence type="ECO:0000256" key="1">
    <source>
        <dbReference type="SAM" id="SignalP"/>
    </source>
</evidence>
<comment type="caution">
    <text evidence="2">The sequence shown here is derived from an EMBL/GenBank/DDBJ whole genome shotgun (WGS) entry which is preliminary data.</text>
</comment>
<dbReference type="RefSeq" id="WP_084252295.1">
    <property type="nucleotide sequence ID" value="NZ_BDCR01000002.1"/>
</dbReference>
<dbReference type="InterPro" id="IPR019861">
    <property type="entry name" value="PorP/SprF_Bacteroidetes"/>
</dbReference>
<accession>A0A170ZFZ7</accession>
<reference evidence="3" key="1">
    <citation type="submission" date="2016-04" db="EMBL/GenBank/DDBJ databases">
        <title>Draft genome sequence of Paludibacter jiangxiensis strain NM7.</title>
        <authorList>
            <person name="Qiu Y."/>
            <person name="Matsuura N."/>
            <person name="Ohashi A."/>
            <person name="Tourlousse M.D."/>
            <person name="Sekiguchi Y."/>
        </authorList>
    </citation>
    <scope>NUCLEOTIDE SEQUENCE [LARGE SCALE GENOMIC DNA]</scope>
    <source>
        <strain evidence="3">NM7</strain>
    </source>
</reference>
<dbReference type="Pfam" id="PF11751">
    <property type="entry name" value="PorP_SprF"/>
    <property type="match status" value="1"/>
</dbReference>
<protein>
    <submittedName>
        <fullName evidence="2">Type IX secretion system membrane protein, PorP/SprF family</fullName>
    </submittedName>
</protein>
<proteinExistence type="predicted"/>
<dbReference type="EMBL" id="BDCR01000002">
    <property type="protein sequence ID" value="GAT62633.1"/>
    <property type="molecule type" value="Genomic_DNA"/>
</dbReference>
<sequence>MKKIIQLIVLIFISLSCMAQSNIRLNHYWENPYYITPAYINTQYPAVFSMAGRKQWVTFDGAPTTFIATANLYSEEMNSQFGAKIFQDQIGYTSTTNLSLSYTYAVTLNETWRLQLGVAGVYQRLSYDASKIILDNNSDNEAFNNLQPETSFNTDIGAELASRSLRIGVASQNFASLFNKNNALVNTNFLYGAFRTFTENPVDFGVGACGIQYSRMIQTEFNATAYFKTMKDEPDKFQVGAFYRTPGQIGAIAGVNISKALSVFYSYEYNTNSIKHHSLGTHEIMIVYKLKKGPVCYSCF</sequence>
<dbReference type="AlphaFoldDB" id="A0A170ZFZ7"/>
<dbReference type="NCBIfam" id="TIGR03519">
    <property type="entry name" value="T9SS_PorP_fam"/>
    <property type="match status" value="1"/>
</dbReference>
<organism evidence="2 3">
    <name type="scientific">Paludibacter jiangxiensis</name>
    <dbReference type="NCBI Taxonomy" id="681398"/>
    <lineage>
        <taxon>Bacteria</taxon>
        <taxon>Pseudomonadati</taxon>
        <taxon>Bacteroidota</taxon>
        <taxon>Bacteroidia</taxon>
        <taxon>Bacteroidales</taxon>
        <taxon>Paludibacteraceae</taxon>
        <taxon>Paludibacter</taxon>
    </lineage>
</organism>
<feature type="chain" id="PRO_5007905039" evidence="1">
    <location>
        <begin position="20"/>
        <end position="300"/>
    </location>
</feature>
<dbReference type="PROSITE" id="PS51257">
    <property type="entry name" value="PROKAR_LIPOPROTEIN"/>
    <property type="match status" value="1"/>
</dbReference>
<dbReference type="Proteomes" id="UP000076586">
    <property type="component" value="Unassembled WGS sequence"/>
</dbReference>
<name>A0A170ZFZ7_9BACT</name>
<evidence type="ECO:0000313" key="3">
    <source>
        <dbReference type="Proteomes" id="UP000076586"/>
    </source>
</evidence>